<gene>
    <name evidence="2" type="primary">bigR</name>
    <name evidence="2" type="ORF">NCTC10295_01379</name>
</gene>
<protein>
    <submittedName>
        <fullName evidence="2">ArsR family transcriptional regulator</fullName>
    </submittedName>
</protein>
<dbReference type="SMART" id="SM00418">
    <property type="entry name" value="HTH_ARSR"/>
    <property type="match status" value="1"/>
</dbReference>
<proteinExistence type="predicted"/>
<dbReference type="PANTHER" id="PTHR39168">
    <property type="entry name" value="TRANSCRIPTIONAL REGULATOR-RELATED"/>
    <property type="match status" value="1"/>
</dbReference>
<dbReference type="RefSeq" id="WP_066079083.1">
    <property type="nucleotide sequence ID" value="NZ_CP181246.1"/>
</dbReference>
<keyword evidence="3" id="KW-1185">Reference proteome</keyword>
<dbReference type="EMBL" id="UGQS01000002">
    <property type="protein sequence ID" value="STZ76604.1"/>
    <property type="molecule type" value="Genomic_DNA"/>
</dbReference>
<name>A0A378UGV0_BERDE</name>
<dbReference type="InterPro" id="IPR036388">
    <property type="entry name" value="WH-like_DNA-bd_sf"/>
</dbReference>
<dbReference type="AlphaFoldDB" id="A0A378UGV0"/>
<dbReference type="PROSITE" id="PS50987">
    <property type="entry name" value="HTH_ARSR_2"/>
    <property type="match status" value="1"/>
</dbReference>
<dbReference type="InterPro" id="IPR001845">
    <property type="entry name" value="HTH_ArsR_DNA-bd_dom"/>
</dbReference>
<organism evidence="2 3">
    <name type="scientific">Bergeriella denitrificans</name>
    <name type="common">Neisseria denitrificans</name>
    <dbReference type="NCBI Taxonomy" id="494"/>
    <lineage>
        <taxon>Bacteria</taxon>
        <taxon>Pseudomonadati</taxon>
        <taxon>Pseudomonadota</taxon>
        <taxon>Betaproteobacteria</taxon>
        <taxon>Neisseriales</taxon>
        <taxon>Neisseriaceae</taxon>
        <taxon>Bergeriella</taxon>
    </lineage>
</organism>
<dbReference type="InterPro" id="IPR052543">
    <property type="entry name" value="HTH_Metal-responsive_Reg"/>
</dbReference>
<evidence type="ECO:0000313" key="3">
    <source>
        <dbReference type="Proteomes" id="UP000254651"/>
    </source>
</evidence>
<dbReference type="GO" id="GO:0003700">
    <property type="term" value="F:DNA-binding transcription factor activity"/>
    <property type="evidence" value="ECO:0007669"/>
    <property type="project" value="InterPro"/>
</dbReference>
<dbReference type="PRINTS" id="PR00778">
    <property type="entry name" value="HTHARSR"/>
</dbReference>
<reference evidence="2 3" key="1">
    <citation type="submission" date="2018-06" db="EMBL/GenBank/DDBJ databases">
        <authorList>
            <consortium name="Pathogen Informatics"/>
            <person name="Doyle S."/>
        </authorList>
    </citation>
    <scope>NUCLEOTIDE SEQUENCE [LARGE SCALE GENOMIC DNA]</scope>
    <source>
        <strain evidence="2 3">NCTC10295</strain>
    </source>
</reference>
<feature type="domain" description="HTH arsR-type" evidence="1">
    <location>
        <begin position="1"/>
        <end position="92"/>
    </location>
</feature>
<dbReference type="GO" id="GO:0046686">
    <property type="term" value="P:response to cadmium ion"/>
    <property type="evidence" value="ECO:0007669"/>
    <property type="project" value="TreeGrafter"/>
</dbReference>
<dbReference type="Pfam" id="PF01022">
    <property type="entry name" value="HTH_5"/>
    <property type="match status" value="1"/>
</dbReference>
<dbReference type="SUPFAM" id="SSF46785">
    <property type="entry name" value="Winged helix' DNA-binding domain"/>
    <property type="match status" value="1"/>
</dbReference>
<dbReference type="GO" id="GO:0010288">
    <property type="term" value="P:response to lead ion"/>
    <property type="evidence" value="ECO:0007669"/>
    <property type="project" value="TreeGrafter"/>
</dbReference>
<dbReference type="GO" id="GO:0003677">
    <property type="term" value="F:DNA binding"/>
    <property type="evidence" value="ECO:0007669"/>
    <property type="project" value="TreeGrafter"/>
</dbReference>
<dbReference type="InterPro" id="IPR011991">
    <property type="entry name" value="ArsR-like_HTH"/>
</dbReference>
<dbReference type="Proteomes" id="UP000254651">
    <property type="component" value="Unassembled WGS sequence"/>
</dbReference>
<dbReference type="NCBIfam" id="NF033788">
    <property type="entry name" value="HTH_metalloreg"/>
    <property type="match status" value="1"/>
</dbReference>
<dbReference type="GO" id="GO:0097063">
    <property type="term" value="F:cadmium ion sensor activity"/>
    <property type="evidence" value="ECO:0007669"/>
    <property type="project" value="TreeGrafter"/>
</dbReference>
<accession>A0A378UGV0</accession>
<dbReference type="CDD" id="cd00090">
    <property type="entry name" value="HTH_ARSR"/>
    <property type="match status" value="1"/>
</dbReference>
<evidence type="ECO:0000313" key="2">
    <source>
        <dbReference type="EMBL" id="STZ76604.1"/>
    </source>
</evidence>
<evidence type="ECO:0000259" key="1">
    <source>
        <dbReference type="PROSITE" id="PS50987"/>
    </source>
</evidence>
<dbReference type="Gene3D" id="1.10.10.10">
    <property type="entry name" value="Winged helix-like DNA-binding domain superfamily/Winged helix DNA-binding domain"/>
    <property type="match status" value="1"/>
</dbReference>
<sequence>MEKPYLSNLLKLIAQPERMALLFALLEGDRNVNELAQALDLPATIVSTHLAKLRAEGIVEYTRYHRIIEYRLISEDAAEILYTLRRLSSRTEN</sequence>
<dbReference type="PANTHER" id="PTHR39168:SF2">
    <property type="entry name" value="HTH-TYPE TRANSCRIPTIONAL REGULATOR CMTR"/>
    <property type="match status" value="1"/>
</dbReference>
<dbReference type="GO" id="GO:0032791">
    <property type="term" value="F:lead ion binding"/>
    <property type="evidence" value="ECO:0007669"/>
    <property type="project" value="TreeGrafter"/>
</dbReference>
<dbReference type="InterPro" id="IPR036390">
    <property type="entry name" value="WH_DNA-bd_sf"/>
</dbReference>